<evidence type="ECO:0000313" key="2">
    <source>
        <dbReference type="EMBL" id="SDZ15812.1"/>
    </source>
</evidence>
<dbReference type="SUPFAM" id="SSF52091">
    <property type="entry name" value="SpoIIaa-like"/>
    <property type="match status" value="1"/>
</dbReference>
<dbReference type="PROSITE" id="PS50801">
    <property type="entry name" value="STAS"/>
    <property type="match status" value="1"/>
</dbReference>
<reference evidence="3" key="1">
    <citation type="submission" date="2016-10" db="EMBL/GenBank/DDBJ databases">
        <authorList>
            <person name="Varghese N."/>
            <person name="Submissions S."/>
        </authorList>
    </citation>
    <scope>NUCLEOTIDE SEQUENCE [LARGE SCALE GENOMIC DNA]</scope>
    <source>
        <strain evidence="3">DSM 45422</strain>
    </source>
</reference>
<gene>
    <name evidence="2" type="ORF">SAMN05660209_04865</name>
</gene>
<dbReference type="InterPro" id="IPR058548">
    <property type="entry name" value="MlaB-like_STAS"/>
</dbReference>
<sequence length="107" mass="11229">MTMAIAPARVREVTVHLDDRLLAGGLADVRWTLLGALHAGACSLVVDLSGVQRLPDAVVAVLLSAHRICRARGGAVVLRGVDPRTAALLRRTGLDRVLVPEPVLAVA</sequence>
<keyword evidence="3" id="KW-1185">Reference proteome</keyword>
<dbReference type="AlphaFoldDB" id="A0A1H3QQE7"/>
<feature type="domain" description="STAS" evidence="1">
    <location>
        <begin position="44"/>
        <end position="107"/>
    </location>
</feature>
<evidence type="ECO:0000259" key="1">
    <source>
        <dbReference type="PROSITE" id="PS50801"/>
    </source>
</evidence>
<dbReference type="STRING" id="1137993.SAMN05660209_04865"/>
<dbReference type="Gene3D" id="3.30.750.24">
    <property type="entry name" value="STAS domain"/>
    <property type="match status" value="1"/>
</dbReference>
<accession>A0A1H3QQE7</accession>
<organism evidence="2 3">
    <name type="scientific">Geodermatophilus africanus</name>
    <dbReference type="NCBI Taxonomy" id="1137993"/>
    <lineage>
        <taxon>Bacteria</taxon>
        <taxon>Bacillati</taxon>
        <taxon>Actinomycetota</taxon>
        <taxon>Actinomycetes</taxon>
        <taxon>Geodermatophilales</taxon>
        <taxon>Geodermatophilaceae</taxon>
        <taxon>Geodermatophilus</taxon>
    </lineage>
</organism>
<protein>
    <submittedName>
        <fullName evidence="2">Anti-anti-sigma factor</fullName>
    </submittedName>
</protein>
<dbReference type="Pfam" id="PF13466">
    <property type="entry name" value="STAS_2"/>
    <property type="match status" value="1"/>
</dbReference>
<dbReference type="EMBL" id="FNOT01000025">
    <property type="protein sequence ID" value="SDZ15812.1"/>
    <property type="molecule type" value="Genomic_DNA"/>
</dbReference>
<dbReference type="CDD" id="cd07043">
    <property type="entry name" value="STAS_anti-anti-sigma_factors"/>
    <property type="match status" value="1"/>
</dbReference>
<dbReference type="Proteomes" id="UP000198921">
    <property type="component" value="Unassembled WGS sequence"/>
</dbReference>
<name>A0A1H3QQE7_9ACTN</name>
<dbReference type="InterPro" id="IPR036513">
    <property type="entry name" value="STAS_dom_sf"/>
</dbReference>
<dbReference type="InterPro" id="IPR002645">
    <property type="entry name" value="STAS_dom"/>
</dbReference>
<evidence type="ECO:0000313" key="3">
    <source>
        <dbReference type="Proteomes" id="UP000198921"/>
    </source>
</evidence>
<proteinExistence type="predicted"/>